<accession>A0A402A622</accession>
<proteinExistence type="predicted"/>
<comment type="caution">
    <text evidence="1">The sequence shown here is derived from an EMBL/GenBank/DDBJ whole genome shotgun (WGS) entry which is preliminary data.</text>
</comment>
<evidence type="ECO:0000313" key="1">
    <source>
        <dbReference type="EMBL" id="GCE14455.1"/>
    </source>
</evidence>
<dbReference type="Proteomes" id="UP000287352">
    <property type="component" value="Unassembled WGS sequence"/>
</dbReference>
<name>A0A402A622_9CHLR</name>
<dbReference type="AlphaFoldDB" id="A0A402A622"/>
<reference evidence="2" key="1">
    <citation type="submission" date="2018-12" db="EMBL/GenBank/DDBJ databases">
        <title>Tengunoibacter tsumagoiensis gen. nov., sp. nov., Dictyobacter kobayashii sp. nov., D. alpinus sp. nov., and D. joshuensis sp. nov. and description of Dictyobacteraceae fam. nov. within the order Ktedonobacterales isolated from Tengu-no-mugimeshi.</title>
        <authorList>
            <person name="Wang C.M."/>
            <person name="Zheng Y."/>
            <person name="Sakai Y."/>
            <person name="Toyoda A."/>
            <person name="Minakuchi Y."/>
            <person name="Abe K."/>
            <person name="Yokota A."/>
            <person name="Yabe S."/>
        </authorList>
    </citation>
    <scope>NUCLEOTIDE SEQUENCE [LARGE SCALE GENOMIC DNA]</scope>
    <source>
        <strain evidence="2">Uno3</strain>
    </source>
</reference>
<gene>
    <name evidence="1" type="ORF">KTT_43140</name>
</gene>
<keyword evidence="2" id="KW-1185">Reference proteome</keyword>
<organism evidence="1 2">
    <name type="scientific">Tengunoibacter tsumagoiensis</name>
    <dbReference type="NCBI Taxonomy" id="2014871"/>
    <lineage>
        <taxon>Bacteria</taxon>
        <taxon>Bacillati</taxon>
        <taxon>Chloroflexota</taxon>
        <taxon>Ktedonobacteria</taxon>
        <taxon>Ktedonobacterales</taxon>
        <taxon>Dictyobacteraceae</taxon>
        <taxon>Tengunoibacter</taxon>
    </lineage>
</organism>
<protein>
    <submittedName>
        <fullName evidence="1">Uncharacterized protein</fullName>
    </submittedName>
</protein>
<dbReference type="EMBL" id="BIFR01000002">
    <property type="protein sequence ID" value="GCE14455.1"/>
    <property type="molecule type" value="Genomic_DNA"/>
</dbReference>
<dbReference type="RefSeq" id="WP_126582031.1">
    <property type="nucleotide sequence ID" value="NZ_BIFR01000002.1"/>
</dbReference>
<sequence length="231" mass="26535">MGERTVQLHFYNHIAQQSENNLLIFLQPTELHETDQLYPWEILHIAVGEACTIPLTTCISAEIAIFDQGRNSHGYYGQRIPLPPGQALQIQNPDGLRPFIGHPGKFLDANHVGLQNKTSHPELHLSIRWYINGKQILETHHTEETALAPNQIFNFELQPYLYLLFAPPPELDHSFTGQNLITSHTFHLPPEATHLYFEIVLRNGEESCQPISQELYEDLLQRTKKLHSPQR</sequence>
<evidence type="ECO:0000313" key="2">
    <source>
        <dbReference type="Proteomes" id="UP000287352"/>
    </source>
</evidence>